<comment type="caution">
    <text evidence="3">The sequence shown here is derived from an EMBL/GenBank/DDBJ whole genome shotgun (WGS) entry which is preliminary data.</text>
</comment>
<proteinExistence type="predicted"/>
<reference evidence="4" key="1">
    <citation type="submission" date="2018-02" db="EMBL/GenBank/DDBJ databases">
        <title>Draft genome sequencing of Rhodococcus opacus KU647198.</title>
        <authorList>
            <person name="Zheng B.-X."/>
        </authorList>
    </citation>
    <scope>NUCLEOTIDE SEQUENCE [LARGE SCALE GENOMIC DNA]</scope>
    <source>
        <strain evidence="4">04-OD7</strain>
    </source>
</reference>
<dbReference type="PANTHER" id="PTHR30349">
    <property type="entry name" value="PHAGE INTEGRASE-RELATED"/>
    <property type="match status" value="1"/>
</dbReference>
<dbReference type="InterPro" id="IPR011010">
    <property type="entry name" value="DNA_brk_join_enz"/>
</dbReference>
<evidence type="ECO:0000256" key="1">
    <source>
        <dbReference type="ARBA" id="ARBA00023172"/>
    </source>
</evidence>
<dbReference type="SUPFAM" id="SSF56349">
    <property type="entry name" value="DNA breaking-rejoining enzymes"/>
    <property type="match status" value="1"/>
</dbReference>
<dbReference type="Pfam" id="PF00589">
    <property type="entry name" value="Phage_integrase"/>
    <property type="match status" value="1"/>
</dbReference>
<protein>
    <submittedName>
        <fullName evidence="3">Integrase</fullName>
    </submittedName>
</protein>
<organism evidence="3 4">
    <name type="scientific">Rhodococcus opacus</name>
    <name type="common">Nocardia opaca</name>
    <dbReference type="NCBI Taxonomy" id="37919"/>
    <lineage>
        <taxon>Bacteria</taxon>
        <taxon>Bacillati</taxon>
        <taxon>Actinomycetota</taxon>
        <taxon>Actinomycetes</taxon>
        <taxon>Mycobacteriales</taxon>
        <taxon>Nocardiaceae</taxon>
        <taxon>Rhodococcus</taxon>
    </lineage>
</organism>
<dbReference type="AlphaFoldDB" id="A0A2S8II89"/>
<evidence type="ECO:0000313" key="3">
    <source>
        <dbReference type="EMBL" id="PQP14473.1"/>
    </source>
</evidence>
<feature type="domain" description="Tyr recombinase" evidence="2">
    <location>
        <begin position="116"/>
        <end position="314"/>
    </location>
</feature>
<dbReference type="Proteomes" id="UP000239290">
    <property type="component" value="Unassembled WGS sequence"/>
</dbReference>
<dbReference type="InterPro" id="IPR013762">
    <property type="entry name" value="Integrase-like_cat_sf"/>
</dbReference>
<name>A0A2S8II89_RHOOP</name>
<dbReference type="Gene3D" id="1.10.443.10">
    <property type="entry name" value="Intergrase catalytic core"/>
    <property type="match status" value="1"/>
</dbReference>
<dbReference type="InterPro" id="IPR050090">
    <property type="entry name" value="Tyrosine_recombinase_XerCD"/>
</dbReference>
<evidence type="ECO:0000313" key="4">
    <source>
        <dbReference type="Proteomes" id="UP000239290"/>
    </source>
</evidence>
<dbReference type="EMBL" id="PUIO01000088">
    <property type="protein sequence ID" value="PQP14473.1"/>
    <property type="molecule type" value="Genomic_DNA"/>
</dbReference>
<dbReference type="GO" id="GO:0006310">
    <property type="term" value="P:DNA recombination"/>
    <property type="evidence" value="ECO:0007669"/>
    <property type="project" value="UniProtKB-KW"/>
</dbReference>
<dbReference type="GO" id="GO:0003677">
    <property type="term" value="F:DNA binding"/>
    <property type="evidence" value="ECO:0007669"/>
    <property type="project" value="InterPro"/>
</dbReference>
<sequence length="329" mass="36877">MRAADAAKRTAMNGHGFTSVFATQLAEYVEFKRAMGFDGAARIWYLKKFDSYCTEHERAVFGQETVEAWVTAQLATSGRYRSWMSYIRDLGRFLRATGNTDAYVLSDRWKAAVVPARPYLLTAEEIDAFFTAAVRLNTASPWRWQASAFFTLMHSSGLRTCEVRRLLVEQVDLPGRHIDVIWSKGRRSRRLPITSDVADVLAACDDASRSTIGAGRETFFTSSTGHPVTAATVGVMFNRIWDGAGLPRPASGQRPRPYDFRHYFAYANIERWMADGIDVGAMLPYLSTYMGHATVESTYYYIHTSPDFMDAYGHLTDGAGSLLPEVGFE</sequence>
<dbReference type="PROSITE" id="PS51898">
    <property type="entry name" value="TYR_RECOMBINASE"/>
    <property type="match status" value="1"/>
</dbReference>
<dbReference type="InterPro" id="IPR002104">
    <property type="entry name" value="Integrase_catalytic"/>
</dbReference>
<dbReference type="GO" id="GO:0015074">
    <property type="term" value="P:DNA integration"/>
    <property type="evidence" value="ECO:0007669"/>
    <property type="project" value="InterPro"/>
</dbReference>
<gene>
    <name evidence="3" type="ORF">C5613_40705</name>
</gene>
<accession>A0A2S8II89</accession>
<dbReference type="PANTHER" id="PTHR30349:SF64">
    <property type="entry name" value="PROPHAGE INTEGRASE INTD-RELATED"/>
    <property type="match status" value="1"/>
</dbReference>
<keyword evidence="1" id="KW-0233">DNA recombination</keyword>
<evidence type="ECO:0000259" key="2">
    <source>
        <dbReference type="PROSITE" id="PS51898"/>
    </source>
</evidence>